<feature type="region of interest" description="Disordered" evidence="1">
    <location>
        <begin position="133"/>
        <end position="163"/>
    </location>
</feature>
<evidence type="ECO:0000256" key="1">
    <source>
        <dbReference type="SAM" id="MobiDB-lite"/>
    </source>
</evidence>
<keyword evidence="3" id="KW-1185">Reference proteome</keyword>
<name>A0A9P0GLX9_PHACE</name>
<gene>
    <name evidence="2" type="ORF">PHAECO_LOCUS5694</name>
</gene>
<reference evidence="2" key="1">
    <citation type="submission" date="2022-01" db="EMBL/GenBank/DDBJ databases">
        <authorList>
            <person name="King R."/>
        </authorList>
    </citation>
    <scope>NUCLEOTIDE SEQUENCE</scope>
</reference>
<organism evidence="2 3">
    <name type="scientific">Phaedon cochleariae</name>
    <name type="common">Mustard beetle</name>
    <dbReference type="NCBI Taxonomy" id="80249"/>
    <lineage>
        <taxon>Eukaryota</taxon>
        <taxon>Metazoa</taxon>
        <taxon>Ecdysozoa</taxon>
        <taxon>Arthropoda</taxon>
        <taxon>Hexapoda</taxon>
        <taxon>Insecta</taxon>
        <taxon>Pterygota</taxon>
        <taxon>Neoptera</taxon>
        <taxon>Endopterygota</taxon>
        <taxon>Coleoptera</taxon>
        <taxon>Polyphaga</taxon>
        <taxon>Cucujiformia</taxon>
        <taxon>Chrysomeloidea</taxon>
        <taxon>Chrysomelidae</taxon>
        <taxon>Chrysomelinae</taxon>
        <taxon>Chrysomelini</taxon>
        <taxon>Phaedon</taxon>
    </lineage>
</organism>
<protein>
    <submittedName>
        <fullName evidence="2">Uncharacterized protein</fullName>
    </submittedName>
</protein>
<evidence type="ECO:0000313" key="3">
    <source>
        <dbReference type="Proteomes" id="UP001153737"/>
    </source>
</evidence>
<dbReference type="AlphaFoldDB" id="A0A9P0GLX9"/>
<accession>A0A9P0GLX9</accession>
<sequence>MDYEASLINSQPEVEEDDYGCYFLEPSSNPYNLNEKIQQANGDLFSSNLSPTKKKSSKVKFRDELISFEPDLTDEDVNSIESDQVEIQHEINVQSSDVNIFDIEEVEEVEEEEVVEEINSAEEDFPVSVIQQESKRGPDQIDDKNINDHVKTNSGKINKKKKKDMENRSFWNAHEVHCKDHCIDRFDFELSMSINKLEIHEKEGLPPLQLLRRRCCDEVKQKMHKTLPNYNGYRSEYGLTSRQLEKREKQMETLRLKEQTRQRLIEEYRKRKMKQNEEVFSQWLKEVSKRRTEKEKVKKPMTKQCYSPSVISLPIGNKAKERPKTAGFIPKTQIKKPRRPHTSSSCVFIKVPQSILERGINIGDLIITNSKLLTRRLHILALS</sequence>
<dbReference type="Proteomes" id="UP001153737">
    <property type="component" value="Chromosome 17"/>
</dbReference>
<proteinExistence type="predicted"/>
<dbReference type="EMBL" id="OU896723">
    <property type="protein sequence ID" value="CAH1155010.1"/>
    <property type="molecule type" value="Genomic_DNA"/>
</dbReference>
<reference evidence="2" key="2">
    <citation type="submission" date="2022-10" db="EMBL/GenBank/DDBJ databases">
        <authorList>
            <consortium name="ENA_rothamsted_submissions"/>
            <consortium name="culmorum"/>
            <person name="King R."/>
        </authorList>
    </citation>
    <scope>NUCLEOTIDE SEQUENCE</scope>
</reference>
<evidence type="ECO:0000313" key="2">
    <source>
        <dbReference type="EMBL" id="CAH1155010.1"/>
    </source>
</evidence>
<dbReference type="OrthoDB" id="8046612at2759"/>
<feature type="compositionally biased region" description="Basic and acidic residues" evidence="1">
    <location>
        <begin position="133"/>
        <end position="151"/>
    </location>
</feature>